<sequence>KVPTSNLLSSPNSPIYFHQTAAAAAVPTSRKDAAAAVPFQGTCPHRCRAHFKERDAGGSAPTSRNRCRLHRAHAHAHTLCSTLSILRDAAATMQPQGTRPVTVNGYNEET</sequence>
<dbReference type="Proteomes" id="UP001293254">
    <property type="component" value="Unassembled WGS sequence"/>
</dbReference>
<protein>
    <submittedName>
        <fullName evidence="1">Uncharacterized protein</fullName>
    </submittedName>
</protein>
<keyword evidence="2" id="KW-1185">Reference proteome</keyword>
<accession>A0AAE1YIH2</accession>
<feature type="non-terminal residue" evidence="1">
    <location>
        <position position="1"/>
    </location>
</feature>
<gene>
    <name evidence="1" type="ORF">Salat_0836600</name>
</gene>
<comment type="caution">
    <text evidence="1">The sequence shown here is derived from an EMBL/GenBank/DDBJ whole genome shotgun (WGS) entry which is preliminary data.</text>
</comment>
<dbReference type="AlphaFoldDB" id="A0AAE1YIH2"/>
<evidence type="ECO:0000313" key="1">
    <source>
        <dbReference type="EMBL" id="KAK4430749.1"/>
    </source>
</evidence>
<name>A0AAE1YIH2_9LAMI</name>
<evidence type="ECO:0000313" key="2">
    <source>
        <dbReference type="Proteomes" id="UP001293254"/>
    </source>
</evidence>
<reference evidence="1" key="2">
    <citation type="journal article" date="2024" name="Plant">
        <title>Genomic evolution and insights into agronomic trait innovations of Sesamum species.</title>
        <authorList>
            <person name="Miao H."/>
            <person name="Wang L."/>
            <person name="Qu L."/>
            <person name="Liu H."/>
            <person name="Sun Y."/>
            <person name="Le M."/>
            <person name="Wang Q."/>
            <person name="Wei S."/>
            <person name="Zheng Y."/>
            <person name="Lin W."/>
            <person name="Duan Y."/>
            <person name="Cao H."/>
            <person name="Xiong S."/>
            <person name="Wang X."/>
            <person name="Wei L."/>
            <person name="Li C."/>
            <person name="Ma Q."/>
            <person name="Ju M."/>
            <person name="Zhao R."/>
            <person name="Li G."/>
            <person name="Mu C."/>
            <person name="Tian Q."/>
            <person name="Mei H."/>
            <person name="Zhang T."/>
            <person name="Gao T."/>
            <person name="Zhang H."/>
        </authorList>
    </citation>
    <scope>NUCLEOTIDE SEQUENCE</scope>
    <source>
        <strain evidence="1">3651</strain>
    </source>
</reference>
<organism evidence="1 2">
    <name type="scientific">Sesamum alatum</name>
    <dbReference type="NCBI Taxonomy" id="300844"/>
    <lineage>
        <taxon>Eukaryota</taxon>
        <taxon>Viridiplantae</taxon>
        <taxon>Streptophyta</taxon>
        <taxon>Embryophyta</taxon>
        <taxon>Tracheophyta</taxon>
        <taxon>Spermatophyta</taxon>
        <taxon>Magnoliopsida</taxon>
        <taxon>eudicotyledons</taxon>
        <taxon>Gunneridae</taxon>
        <taxon>Pentapetalae</taxon>
        <taxon>asterids</taxon>
        <taxon>lamiids</taxon>
        <taxon>Lamiales</taxon>
        <taxon>Pedaliaceae</taxon>
        <taxon>Sesamum</taxon>
    </lineage>
</organism>
<proteinExistence type="predicted"/>
<reference evidence="1" key="1">
    <citation type="submission" date="2020-06" db="EMBL/GenBank/DDBJ databases">
        <authorList>
            <person name="Li T."/>
            <person name="Hu X."/>
            <person name="Zhang T."/>
            <person name="Song X."/>
            <person name="Zhang H."/>
            <person name="Dai N."/>
            <person name="Sheng W."/>
            <person name="Hou X."/>
            <person name="Wei L."/>
        </authorList>
    </citation>
    <scope>NUCLEOTIDE SEQUENCE</scope>
    <source>
        <strain evidence="1">3651</strain>
        <tissue evidence="1">Leaf</tissue>
    </source>
</reference>
<dbReference type="EMBL" id="JACGWO010000003">
    <property type="protein sequence ID" value="KAK4430749.1"/>
    <property type="molecule type" value="Genomic_DNA"/>
</dbReference>